<dbReference type="PANTHER" id="PTHR42951">
    <property type="entry name" value="METALLO-BETA-LACTAMASE DOMAIN-CONTAINING"/>
    <property type="match status" value="1"/>
</dbReference>
<dbReference type="SMART" id="SM00849">
    <property type="entry name" value="Lactamase_B"/>
    <property type="match status" value="1"/>
</dbReference>
<protein>
    <recommendedName>
        <fullName evidence="1">Metallo-beta-lactamase domain-containing protein</fullName>
    </recommendedName>
</protein>
<dbReference type="OrthoDB" id="9761531at2"/>
<keyword evidence="3" id="KW-1185">Reference proteome</keyword>
<dbReference type="CDD" id="cd07726">
    <property type="entry name" value="ST1585-like_MBL-fold"/>
    <property type="match status" value="1"/>
</dbReference>
<feature type="domain" description="Metallo-beta-lactamase" evidence="1">
    <location>
        <begin position="23"/>
        <end position="228"/>
    </location>
</feature>
<dbReference type="InterPro" id="IPR037482">
    <property type="entry name" value="ST1585_MBL-fold"/>
</dbReference>
<evidence type="ECO:0000259" key="1">
    <source>
        <dbReference type="SMART" id="SM00849"/>
    </source>
</evidence>
<dbReference type="AlphaFoldDB" id="A0A2U3DCL4"/>
<gene>
    <name evidence="2" type="ORF">BM613_02380</name>
</gene>
<sequence>MGYTTKLAENLYMFDLFEQGQPGRSAAYVYHGVKKVLIETGSALSHPYILRALDELGIQTNELDYVVLTHIHLDHAGGAGSLAQVSKNATFVVHPRAARHLIDPTKLIAGARAVYGEQLEQFFGEILPVPKDQVLIREDGETLDFGDRIVTFYDTPGHAKHHFSLYDPVLRAIFSGDALGIRYVHRFTGWPFEFILPSTSPSDFDPIAVEMTVNKLRTLDAKTVFHTHFGPSPAQEALRDTLEGAKRFARMADRLYHRGITWEELQVGLEAEIQSLLIDMGHSEEFNVKELGIDLELDAKGLLYYEDMKHAR</sequence>
<evidence type="ECO:0000313" key="2">
    <source>
        <dbReference type="EMBL" id="PWI59029.1"/>
    </source>
</evidence>
<evidence type="ECO:0000313" key="3">
    <source>
        <dbReference type="Proteomes" id="UP000245380"/>
    </source>
</evidence>
<dbReference type="InterPro" id="IPR036866">
    <property type="entry name" value="RibonucZ/Hydroxyglut_hydro"/>
</dbReference>
<dbReference type="PANTHER" id="PTHR42951:SF22">
    <property type="entry name" value="METALLO BETA-LACTAMASE SUPERFAMILY LIPOPROTEIN"/>
    <property type="match status" value="1"/>
</dbReference>
<dbReference type="SUPFAM" id="SSF56281">
    <property type="entry name" value="Metallo-hydrolase/oxidoreductase"/>
    <property type="match status" value="1"/>
</dbReference>
<accession>A0A2U3DCL4</accession>
<dbReference type="EMBL" id="MPDK01000002">
    <property type="protein sequence ID" value="PWI59029.1"/>
    <property type="molecule type" value="Genomic_DNA"/>
</dbReference>
<dbReference type="InterPro" id="IPR001279">
    <property type="entry name" value="Metallo-B-lactamas"/>
</dbReference>
<proteinExistence type="predicted"/>
<dbReference type="InterPro" id="IPR050855">
    <property type="entry name" value="NDM-1-like"/>
</dbReference>
<dbReference type="Proteomes" id="UP000245380">
    <property type="component" value="Unassembled WGS sequence"/>
</dbReference>
<dbReference type="Gene3D" id="3.60.15.10">
    <property type="entry name" value="Ribonuclease Z/Hydroxyacylglutathione hydrolase-like"/>
    <property type="match status" value="1"/>
</dbReference>
<dbReference type="Pfam" id="PF00753">
    <property type="entry name" value="Lactamase_B"/>
    <property type="match status" value="1"/>
</dbReference>
<name>A0A2U3DCL4_SULT2</name>
<organism evidence="2 3">
    <name type="scientific">Sulfoacidibacillus thermotolerans</name>
    <name type="common">Acidibacillus sulfuroxidans</name>
    <dbReference type="NCBI Taxonomy" id="1765684"/>
    <lineage>
        <taxon>Bacteria</taxon>
        <taxon>Bacillati</taxon>
        <taxon>Bacillota</taxon>
        <taxon>Bacilli</taxon>
        <taxon>Bacillales</taxon>
        <taxon>Alicyclobacillaceae</taxon>
        <taxon>Sulfoacidibacillus</taxon>
    </lineage>
</organism>
<comment type="caution">
    <text evidence="2">The sequence shown here is derived from an EMBL/GenBank/DDBJ whole genome shotgun (WGS) entry which is preliminary data.</text>
</comment>
<reference evidence="2 3" key="1">
    <citation type="submission" date="2016-11" db="EMBL/GenBank/DDBJ databases">
        <title>Comparative genomics of Acidibacillus ferroxidans species.</title>
        <authorList>
            <person name="Oliveira G."/>
            <person name="Nunes G."/>
            <person name="Oliveira R."/>
            <person name="Araujo F."/>
            <person name="Salim A."/>
            <person name="Scholte L."/>
            <person name="Morais D."/>
            <person name="Nancucheo I."/>
            <person name="Johnson D.B."/>
            <person name="Grail B."/>
            <person name="Bittencourt J."/>
            <person name="Valadares R."/>
        </authorList>
    </citation>
    <scope>NUCLEOTIDE SEQUENCE [LARGE SCALE GENOMIC DNA]</scope>
    <source>
        <strain evidence="2 3">Y002</strain>
    </source>
</reference>